<keyword evidence="7" id="KW-0206">Cytoskeleton</keyword>
<keyword evidence="5" id="KW-0519">Myristate</keyword>
<protein>
    <submittedName>
        <fullName evidence="11">Myristoylated alanine-rich C-kinase substrate-like</fullName>
    </submittedName>
</protein>
<evidence type="ECO:0000256" key="3">
    <source>
        <dbReference type="ARBA" id="ARBA00006456"/>
    </source>
</evidence>
<comment type="subcellular location">
    <subcellularLocation>
        <location evidence="1">Cytoplasm</location>
        <location evidence="1">Cytoskeleton</location>
    </subcellularLocation>
    <subcellularLocation>
        <location evidence="2">Membrane</location>
        <topology evidence="2">Lipid-anchor</topology>
    </subcellularLocation>
</comment>
<evidence type="ECO:0000256" key="2">
    <source>
        <dbReference type="ARBA" id="ARBA00004635"/>
    </source>
</evidence>
<evidence type="ECO:0000256" key="1">
    <source>
        <dbReference type="ARBA" id="ARBA00004245"/>
    </source>
</evidence>
<keyword evidence="4" id="KW-0963">Cytoplasm</keyword>
<evidence type="ECO:0000256" key="9">
    <source>
        <dbReference type="SAM" id="MobiDB-lite"/>
    </source>
</evidence>
<reference evidence="11" key="1">
    <citation type="submission" date="2025-08" db="UniProtKB">
        <authorList>
            <consortium name="RefSeq"/>
        </authorList>
    </citation>
    <scope>IDENTIFICATION</scope>
    <source>
        <strain evidence="11">Wakin</strain>
        <tissue evidence="11">Muscle</tissue>
    </source>
</reference>
<feature type="region of interest" description="Disordered" evidence="9">
    <location>
        <begin position="1"/>
        <end position="85"/>
    </location>
</feature>
<dbReference type="Proteomes" id="UP000515129">
    <property type="component" value="Unplaced"/>
</dbReference>
<dbReference type="GO" id="GO:0016020">
    <property type="term" value="C:membrane"/>
    <property type="evidence" value="ECO:0007669"/>
    <property type="project" value="UniProtKB-SubCell"/>
</dbReference>
<organism evidence="10 11">
    <name type="scientific">Carassius auratus</name>
    <name type="common">Goldfish</name>
    <dbReference type="NCBI Taxonomy" id="7957"/>
    <lineage>
        <taxon>Eukaryota</taxon>
        <taxon>Metazoa</taxon>
        <taxon>Chordata</taxon>
        <taxon>Craniata</taxon>
        <taxon>Vertebrata</taxon>
        <taxon>Euteleostomi</taxon>
        <taxon>Actinopterygii</taxon>
        <taxon>Neopterygii</taxon>
        <taxon>Teleostei</taxon>
        <taxon>Ostariophysi</taxon>
        <taxon>Cypriniformes</taxon>
        <taxon>Cyprinidae</taxon>
        <taxon>Cyprininae</taxon>
        <taxon>Carassius</taxon>
    </lineage>
</organism>
<evidence type="ECO:0000313" key="11">
    <source>
        <dbReference type="RefSeq" id="XP_026106845.1"/>
    </source>
</evidence>
<gene>
    <name evidence="11" type="primary">LOC113078764</name>
</gene>
<dbReference type="GeneID" id="113078764"/>
<name>A0A6P6NC72_CARAU</name>
<proteinExistence type="inferred from homology"/>
<keyword evidence="8" id="KW-0449">Lipoprotein</keyword>
<dbReference type="Pfam" id="PF02063">
    <property type="entry name" value="MARCKS"/>
    <property type="match status" value="1"/>
</dbReference>
<dbReference type="GO" id="GO:0005856">
    <property type="term" value="C:cytoskeleton"/>
    <property type="evidence" value="ECO:0007669"/>
    <property type="project" value="UniProtKB-SubCell"/>
</dbReference>
<dbReference type="RefSeq" id="XP_026106845.1">
    <property type="nucleotide sequence ID" value="XM_026251060.1"/>
</dbReference>
<feature type="non-terminal residue" evidence="11">
    <location>
        <position position="1"/>
    </location>
</feature>
<dbReference type="KEGG" id="caua:113078764"/>
<comment type="similarity">
    <text evidence="3">Belongs to the MARCKS family.</text>
</comment>
<evidence type="ECO:0000256" key="4">
    <source>
        <dbReference type="ARBA" id="ARBA00022490"/>
    </source>
</evidence>
<sequence>IFLFPQENGHAKTNGNASPSAEAATEDVQANGKHSADEEVKAEEAKAEEGGAENAAPEGQVESSTVGNGEDTAKTEENGSASAER</sequence>
<evidence type="ECO:0000313" key="10">
    <source>
        <dbReference type="Proteomes" id="UP000515129"/>
    </source>
</evidence>
<accession>A0A6P6NC72</accession>
<feature type="compositionally biased region" description="Basic and acidic residues" evidence="9">
    <location>
        <begin position="34"/>
        <end position="49"/>
    </location>
</feature>
<dbReference type="GO" id="GO:0005516">
    <property type="term" value="F:calmodulin binding"/>
    <property type="evidence" value="ECO:0007669"/>
    <property type="project" value="InterPro"/>
</dbReference>
<evidence type="ECO:0000256" key="7">
    <source>
        <dbReference type="ARBA" id="ARBA00023212"/>
    </source>
</evidence>
<keyword evidence="6" id="KW-0472">Membrane</keyword>
<evidence type="ECO:0000256" key="6">
    <source>
        <dbReference type="ARBA" id="ARBA00023136"/>
    </source>
</evidence>
<dbReference type="InterPro" id="IPR002101">
    <property type="entry name" value="MARCKS"/>
</dbReference>
<keyword evidence="10" id="KW-1185">Reference proteome</keyword>
<evidence type="ECO:0000256" key="8">
    <source>
        <dbReference type="ARBA" id="ARBA00023288"/>
    </source>
</evidence>
<evidence type="ECO:0000256" key="5">
    <source>
        <dbReference type="ARBA" id="ARBA00022707"/>
    </source>
</evidence>
<dbReference type="AlphaFoldDB" id="A0A6P6NC72"/>
<dbReference type="OrthoDB" id="9950867at2759"/>
<feature type="compositionally biased region" description="Basic and acidic residues" evidence="9">
    <location>
        <begin position="71"/>
        <end position="85"/>
    </location>
</feature>